<dbReference type="RefSeq" id="WP_211952393.1">
    <property type="nucleotide sequence ID" value="NZ_CAJPVI010000005.1"/>
</dbReference>
<dbReference type="EMBL" id="CAJPVI010000005">
    <property type="protein sequence ID" value="CAG2136149.1"/>
    <property type="molecule type" value="Genomic_DNA"/>
</dbReference>
<reference evidence="1 2" key="1">
    <citation type="submission" date="2021-03" db="EMBL/GenBank/DDBJ databases">
        <authorList>
            <person name="Peeters C."/>
        </authorList>
    </citation>
    <scope>NUCLEOTIDE SEQUENCE [LARGE SCALE GENOMIC DNA]</scope>
    <source>
        <strain evidence="1 2">LMG 26411</strain>
    </source>
</reference>
<gene>
    <name evidence="1" type="ORF">LMG26411_01202</name>
</gene>
<evidence type="ECO:0000313" key="1">
    <source>
        <dbReference type="EMBL" id="CAG2136149.1"/>
    </source>
</evidence>
<proteinExistence type="predicted"/>
<keyword evidence="2" id="KW-1185">Reference proteome</keyword>
<protein>
    <submittedName>
        <fullName evidence="1">Uncharacterized protein</fullName>
    </submittedName>
</protein>
<evidence type="ECO:0000313" key="2">
    <source>
        <dbReference type="Proteomes" id="UP000672657"/>
    </source>
</evidence>
<organism evidence="1 2">
    <name type="scientific">Cupriavidus numazuensis</name>
    <dbReference type="NCBI Taxonomy" id="221992"/>
    <lineage>
        <taxon>Bacteria</taxon>
        <taxon>Pseudomonadati</taxon>
        <taxon>Pseudomonadota</taxon>
        <taxon>Betaproteobacteria</taxon>
        <taxon>Burkholderiales</taxon>
        <taxon>Burkholderiaceae</taxon>
        <taxon>Cupriavidus</taxon>
    </lineage>
</organism>
<dbReference type="Proteomes" id="UP000672657">
    <property type="component" value="Unassembled WGS sequence"/>
</dbReference>
<accession>A0ABN7PSX5</accession>
<comment type="caution">
    <text evidence="1">The sequence shown here is derived from an EMBL/GenBank/DDBJ whole genome shotgun (WGS) entry which is preliminary data.</text>
</comment>
<sequence length="59" mass="6267">MIQFVLAQGAEPNTVELRTSSVGSDTAAKPPLVVHHDHLQSTLLCLLRASCAKAPEINS</sequence>
<name>A0ABN7PSX5_9BURK</name>